<evidence type="ECO:0000313" key="4">
    <source>
        <dbReference type="EMBL" id="GGW35379.1"/>
    </source>
</evidence>
<dbReference type="AlphaFoldDB" id="A0A918MLS4"/>
<dbReference type="InterPro" id="IPR058240">
    <property type="entry name" value="rSAM_sf"/>
</dbReference>
<dbReference type="SUPFAM" id="SSF102114">
    <property type="entry name" value="Radical SAM enzymes"/>
    <property type="match status" value="1"/>
</dbReference>
<evidence type="ECO:0000259" key="3">
    <source>
        <dbReference type="PROSITE" id="PS51918"/>
    </source>
</evidence>
<dbReference type="Pfam" id="PF06969">
    <property type="entry name" value="HemN_C"/>
    <property type="match status" value="1"/>
</dbReference>
<reference evidence="4" key="2">
    <citation type="submission" date="2020-09" db="EMBL/GenBank/DDBJ databases">
        <authorList>
            <person name="Sun Q."/>
            <person name="Kim S."/>
        </authorList>
    </citation>
    <scope>NUCLEOTIDE SEQUENCE</scope>
    <source>
        <strain evidence="4">KCTC 12113</strain>
    </source>
</reference>
<dbReference type="Proteomes" id="UP000634668">
    <property type="component" value="Unassembled WGS sequence"/>
</dbReference>
<comment type="similarity">
    <text evidence="1">Belongs to the anaerobic coproporphyrinogen-III oxidase family. HemW subfamily.</text>
</comment>
<name>A0A918MLS4_9FLAO</name>
<evidence type="ECO:0000256" key="1">
    <source>
        <dbReference type="ARBA" id="ARBA00006100"/>
    </source>
</evidence>
<keyword evidence="2" id="KW-0949">S-adenosyl-L-methionine</keyword>
<dbReference type="InterPro" id="IPR034505">
    <property type="entry name" value="Coproporphyrinogen-III_oxidase"/>
</dbReference>
<dbReference type="Pfam" id="PF04055">
    <property type="entry name" value="Radical_SAM"/>
    <property type="match status" value="1"/>
</dbReference>
<accession>A0A918MLS4</accession>
<comment type="function">
    <text evidence="2">Probably acts as a heme chaperone, transferring heme to an unknown acceptor. Binds one molecule of heme per monomer, possibly covalently. Binds 1 [4Fe-4S] cluster. The cluster is coordinated with 3 cysteines and an exchangeable S-adenosyl-L-methionine.</text>
</comment>
<keyword evidence="2" id="KW-0143">Chaperone</keyword>
<proteinExistence type="inferred from homology"/>
<dbReference type="InterPro" id="IPR007197">
    <property type="entry name" value="rSAM"/>
</dbReference>
<dbReference type="GO" id="GO:0004109">
    <property type="term" value="F:coproporphyrinogen oxidase activity"/>
    <property type="evidence" value="ECO:0007669"/>
    <property type="project" value="InterPro"/>
</dbReference>
<dbReference type="PANTHER" id="PTHR13932:SF5">
    <property type="entry name" value="RADICAL S-ADENOSYL METHIONINE DOMAIN-CONTAINING PROTEIN 1, MITOCHONDRIAL"/>
    <property type="match status" value="1"/>
</dbReference>
<dbReference type="PROSITE" id="PS51918">
    <property type="entry name" value="RADICAL_SAM"/>
    <property type="match status" value="1"/>
</dbReference>
<keyword evidence="5" id="KW-1185">Reference proteome</keyword>
<protein>
    <recommendedName>
        <fullName evidence="2">Heme chaperone HemW</fullName>
    </recommendedName>
</protein>
<dbReference type="Gene3D" id="3.30.750.200">
    <property type="match status" value="1"/>
</dbReference>
<dbReference type="GO" id="GO:0005737">
    <property type="term" value="C:cytoplasm"/>
    <property type="evidence" value="ECO:0007669"/>
    <property type="project" value="UniProtKB-SubCell"/>
</dbReference>
<gene>
    <name evidence="4" type="ORF">GCM10007383_20470</name>
</gene>
<dbReference type="InterPro" id="IPR004559">
    <property type="entry name" value="HemW-like"/>
</dbReference>
<sequence>MGKKEAMIQALILELEMRKTDFSNEEVHTIYFGGGTPSVLEPSKIEQILAAVQHHYKVVEAPEITLEANPDDLSEHKIKELASTSINRLSIGIQSFFEEDLKLMNRAHNAIEAKECIALASAYFDNISIDLIYGVPGMTNERWTANIEKALSFKIPHISSYALTVEPKTALKAFIDKGIIAPVDDELAEAHYYILVDKLTAAGYINYEFSNFGKEGYFSQNNTAYWQGKKYLGIGPSAHSYDGKQRGWNINNNAKYIKSITQNILPMETEVLSKTDRYNEYIMTGLRTIWGVSLDRIKADFGQEFHAYLLKQVEQKIKEELLVIKDNHLLVAPKGKFLSDGIAADLFIVNLS</sequence>
<dbReference type="EMBL" id="BMWP01000012">
    <property type="protein sequence ID" value="GGW35379.1"/>
    <property type="molecule type" value="Genomic_DNA"/>
</dbReference>
<dbReference type="InterPro" id="IPR006638">
    <property type="entry name" value="Elp3/MiaA/NifB-like_rSAM"/>
</dbReference>
<organism evidence="4 5">
    <name type="scientific">Arenibacter certesii</name>
    <dbReference type="NCBI Taxonomy" id="228955"/>
    <lineage>
        <taxon>Bacteria</taxon>
        <taxon>Pseudomonadati</taxon>
        <taxon>Bacteroidota</taxon>
        <taxon>Flavobacteriia</taxon>
        <taxon>Flavobacteriales</taxon>
        <taxon>Flavobacteriaceae</taxon>
        <taxon>Arenibacter</taxon>
    </lineage>
</organism>
<dbReference type="GO" id="GO:0046872">
    <property type="term" value="F:metal ion binding"/>
    <property type="evidence" value="ECO:0007669"/>
    <property type="project" value="UniProtKB-UniRule"/>
</dbReference>
<keyword evidence="2" id="KW-0411">Iron-sulfur</keyword>
<dbReference type="SMART" id="SM00729">
    <property type="entry name" value="Elp3"/>
    <property type="match status" value="1"/>
</dbReference>
<comment type="subcellular location">
    <subcellularLocation>
        <location evidence="2">Cytoplasm</location>
    </subcellularLocation>
</comment>
<keyword evidence="2" id="KW-0349">Heme</keyword>
<evidence type="ECO:0000313" key="5">
    <source>
        <dbReference type="Proteomes" id="UP000634668"/>
    </source>
</evidence>
<reference evidence="4" key="1">
    <citation type="journal article" date="2014" name="Int. J. Syst. Evol. Microbiol.">
        <title>Complete genome sequence of Corynebacterium casei LMG S-19264T (=DSM 44701T), isolated from a smear-ripened cheese.</title>
        <authorList>
            <consortium name="US DOE Joint Genome Institute (JGI-PGF)"/>
            <person name="Walter F."/>
            <person name="Albersmeier A."/>
            <person name="Kalinowski J."/>
            <person name="Ruckert C."/>
        </authorList>
    </citation>
    <scope>NUCLEOTIDE SEQUENCE</scope>
    <source>
        <strain evidence="4">KCTC 12113</strain>
    </source>
</reference>
<evidence type="ECO:0000256" key="2">
    <source>
        <dbReference type="RuleBase" id="RU364116"/>
    </source>
</evidence>
<feature type="domain" description="Radical SAM core" evidence="3">
    <location>
        <begin position="1"/>
        <end position="206"/>
    </location>
</feature>
<keyword evidence="2" id="KW-0479">Metal-binding</keyword>
<dbReference type="InterPro" id="IPR010723">
    <property type="entry name" value="HemN_C"/>
</dbReference>
<keyword evidence="2" id="KW-0004">4Fe-4S</keyword>
<dbReference type="PANTHER" id="PTHR13932">
    <property type="entry name" value="COPROPORPHYRINIGEN III OXIDASE"/>
    <property type="match status" value="1"/>
</dbReference>
<dbReference type="CDD" id="cd01335">
    <property type="entry name" value="Radical_SAM"/>
    <property type="match status" value="1"/>
</dbReference>
<dbReference type="GO" id="GO:0051539">
    <property type="term" value="F:4 iron, 4 sulfur cluster binding"/>
    <property type="evidence" value="ECO:0007669"/>
    <property type="project" value="UniProtKB-UniRule"/>
</dbReference>
<dbReference type="GO" id="GO:0006779">
    <property type="term" value="P:porphyrin-containing compound biosynthetic process"/>
    <property type="evidence" value="ECO:0007669"/>
    <property type="project" value="InterPro"/>
</dbReference>
<keyword evidence="2" id="KW-0963">Cytoplasm</keyword>
<comment type="caution">
    <text evidence="4">The sequence shown here is derived from an EMBL/GenBank/DDBJ whole genome shotgun (WGS) entry which is preliminary data.</text>
</comment>
<dbReference type="NCBIfam" id="TIGR00539">
    <property type="entry name" value="hemN_rel"/>
    <property type="match status" value="1"/>
</dbReference>
<keyword evidence="2" id="KW-0408">Iron</keyword>